<evidence type="ECO:0000313" key="1">
    <source>
        <dbReference type="EMBL" id="KAL0563759.1"/>
    </source>
</evidence>
<gene>
    <name evidence="1" type="ORF">V5O48_018307</name>
</gene>
<proteinExistence type="predicted"/>
<dbReference type="EMBL" id="JBAHYK010003227">
    <property type="protein sequence ID" value="KAL0563759.1"/>
    <property type="molecule type" value="Genomic_DNA"/>
</dbReference>
<protein>
    <submittedName>
        <fullName evidence="1">Uncharacterized protein</fullName>
    </submittedName>
</protein>
<dbReference type="Proteomes" id="UP001465976">
    <property type="component" value="Unassembled WGS sequence"/>
</dbReference>
<sequence length="214" mass="24238">MSQYFAGAQGTSLSGYNNFSIVRGDQHNHFNQTITSITTRSTQAKRVTYVHGDEDEEADFAEYHDVMLGDILIRQDLGTTEVERFDTRKWVSVPSGCERTFFLGEVSSRRAGAATTCLIVRYSGDQREEAWREDFHKFSGLRSANIAQLHAINRSKIPLLLFSGDLVPIANFMSRLSFIGQRYLETLRVSYARLAFMCPFLTEDAVGRLALFVE</sequence>
<comment type="caution">
    <text evidence="1">The sequence shown here is derived from an EMBL/GenBank/DDBJ whole genome shotgun (WGS) entry which is preliminary data.</text>
</comment>
<reference evidence="1 2" key="1">
    <citation type="submission" date="2024-02" db="EMBL/GenBank/DDBJ databases">
        <title>A draft genome for the cacao thread blight pathogen Marasmius crinis-equi.</title>
        <authorList>
            <person name="Cohen S.P."/>
            <person name="Baruah I.K."/>
            <person name="Amoako-Attah I."/>
            <person name="Bukari Y."/>
            <person name="Meinhardt L.W."/>
            <person name="Bailey B.A."/>
        </authorList>
    </citation>
    <scope>NUCLEOTIDE SEQUENCE [LARGE SCALE GENOMIC DNA]</scope>
    <source>
        <strain evidence="1 2">GH-76</strain>
    </source>
</reference>
<keyword evidence="2" id="KW-1185">Reference proteome</keyword>
<organism evidence="1 2">
    <name type="scientific">Marasmius crinis-equi</name>
    <dbReference type="NCBI Taxonomy" id="585013"/>
    <lineage>
        <taxon>Eukaryota</taxon>
        <taxon>Fungi</taxon>
        <taxon>Dikarya</taxon>
        <taxon>Basidiomycota</taxon>
        <taxon>Agaricomycotina</taxon>
        <taxon>Agaricomycetes</taxon>
        <taxon>Agaricomycetidae</taxon>
        <taxon>Agaricales</taxon>
        <taxon>Marasmiineae</taxon>
        <taxon>Marasmiaceae</taxon>
        <taxon>Marasmius</taxon>
    </lineage>
</organism>
<accession>A0ABR3ELK0</accession>
<evidence type="ECO:0000313" key="2">
    <source>
        <dbReference type="Proteomes" id="UP001465976"/>
    </source>
</evidence>
<name>A0ABR3ELK0_9AGAR</name>